<organism evidence="1 2">
    <name type="scientific">Streptomyces bugieae</name>
    <dbReference type="NCBI Taxonomy" id="3098223"/>
    <lineage>
        <taxon>Bacteria</taxon>
        <taxon>Bacillati</taxon>
        <taxon>Actinomycetota</taxon>
        <taxon>Actinomycetes</taxon>
        <taxon>Kitasatosporales</taxon>
        <taxon>Streptomycetaceae</taxon>
        <taxon>Streptomyces</taxon>
    </lineage>
</organism>
<sequence>MTTATREAPNHRSFTCYTDYKCRRPDCVTRYNERNNARRQAQKNGTWDRLIDAAPVREHLLHLQANQVGPGAVAYTTGLSIQTILEFTQTRPNKGRGRRQRTSPEMAAKILAVTVDNHQRGRVPAIGTVRRIQALVAAGWPLRQIAEHAGLSSANASELLRRTTIFAATAKAIAATYEDLKGKRPLRNGVDKGQAKRARNWAARNRWATCTYWTERMDVIDDPDFIPEDTKLRAEIIAEEAHWLMSVGGLDRDQAAARLGVARFTVDRALREHPQDQAVNASQQALAA</sequence>
<evidence type="ECO:0008006" key="3">
    <source>
        <dbReference type="Google" id="ProtNLM"/>
    </source>
</evidence>
<accession>A0ABU7NL45</accession>
<protein>
    <recommendedName>
        <fullName evidence="3">Helix-turn-helix domain containing protein</fullName>
    </recommendedName>
</protein>
<gene>
    <name evidence="1" type="ORF">V2J85_09535</name>
</gene>
<dbReference type="EMBL" id="JAZBJP010000002">
    <property type="protein sequence ID" value="MEE4419594.1"/>
    <property type="molecule type" value="Genomic_DNA"/>
</dbReference>
<name>A0ABU7NL45_9ACTN</name>
<comment type="caution">
    <text evidence="1">The sequence shown here is derived from an EMBL/GenBank/DDBJ whole genome shotgun (WGS) entry which is preliminary data.</text>
</comment>
<keyword evidence="2" id="KW-1185">Reference proteome</keyword>
<evidence type="ECO:0000313" key="2">
    <source>
        <dbReference type="Proteomes" id="UP001307760"/>
    </source>
</evidence>
<reference evidence="1 2" key="1">
    <citation type="submission" date="2023-12" db="EMBL/GenBank/DDBJ databases">
        <title>30 novel species of actinomycetes from the DSMZ collection.</title>
        <authorList>
            <person name="Nouioui I."/>
        </authorList>
    </citation>
    <scope>NUCLEOTIDE SEQUENCE [LARGE SCALE GENOMIC DNA]</scope>
    <source>
        <strain evidence="1 2">DSM 41528</strain>
    </source>
</reference>
<dbReference type="RefSeq" id="WP_330821282.1">
    <property type="nucleotide sequence ID" value="NZ_JAZBJP010000002.1"/>
</dbReference>
<dbReference type="Proteomes" id="UP001307760">
    <property type="component" value="Unassembled WGS sequence"/>
</dbReference>
<proteinExistence type="predicted"/>
<evidence type="ECO:0000313" key="1">
    <source>
        <dbReference type="EMBL" id="MEE4419594.1"/>
    </source>
</evidence>